<keyword evidence="15" id="KW-1185">Reference proteome</keyword>
<reference evidence="14 15" key="1">
    <citation type="journal article" date="2023" name="BMC Biol.">
        <title>The compact genome of the sponge Oopsacas minuta (Hexactinellida) is lacking key metazoan core genes.</title>
        <authorList>
            <person name="Santini S."/>
            <person name="Schenkelaars Q."/>
            <person name="Jourda C."/>
            <person name="Duchesne M."/>
            <person name="Belahbib H."/>
            <person name="Rocher C."/>
            <person name="Selva M."/>
            <person name="Riesgo A."/>
            <person name="Vervoort M."/>
            <person name="Leys S.P."/>
            <person name="Kodjabachian L."/>
            <person name="Le Bivic A."/>
            <person name="Borchiellini C."/>
            <person name="Claverie J.M."/>
            <person name="Renard E."/>
        </authorList>
    </citation>
    <scope>NUCLEOTIDE SEQUENCE [LARGE SCALE GENOMIC DNA]</scope>
    <source>
        <strain evidence="14">SPO-2</strain>
    </source>
</reference>
<comment type="subcellular location">
    <subcellularLocation>
        <location evidence="1 11">Nucleus</location>
    </subcellularLocation>
</comment>
<feature type="region of interest" description="Disordered" evidence="12">
    <location>
        <begin position="1"/>
        <end position="63"/>
    </location>
</feature>
<dbReference type="InterPro" id="IPR015163">
    <property type="entry name" value="Cdc6_C"/>
</dbReference>
<dbReference type="FunFam" id="1.10.8.60:FF:000062">
    <property type="entry name" value="Origin recognition complex subunit 1"/>
    <property type="match status" value="1"/>
</dbReference>
<organism evidence="14 15">
    <name type="scientific">Oopsacas minuta</name>
    <dbReference type="NCBI Taxonomy" id="111878"/>
    <lineage>
        <taxon>Eukaryota</taxon>
        <taxon>Metazoa</taxon>
        <taxon>Porifera</taxon>
        <taxon>Hexactinellida</taxon>
        <taxon>Hexasterophora</taxon>
        <taxon>Lyssacinosida</taxon>
        <taxon>Leucopsacidae</taxon>
        <taxon>Oopsacas</taxon>
    </lineage>
</organism>
<evidence type="ECO:0000313" key="15">
    <source>
        <dbReference type="Proteomes" id="UP001165289"/>
    </source>
</evidence>
<dbReference type="GO" id="GO:0005664">
    <property type="term" value="C:nuclear origin of replication recognition complex"/>
    <property type="evidence" value="ECO:0007669"/>
    <property type="project" value="TreeGrafter"/>
</dbReference>
<keyword evidence="5" id="KW-0479">Metal-binding</keyword>
<feature type="compositionally biased region" description="Polar residues" evidence="12">
    <location>
        <begin position="12"/>
        <end position="23"/>
    </location>
</feature>
<evidence type="ECO:0000256" key="12">
    <source>
        <dbReference type="SAM" id="MobiDB-lite"/>
    </source>
</evidence>
<comment type="caution">
    <text evidence="14">The sequence shown here is derived from an EMBL/GenBank/DDBJ whole genome shotgun (WGS) entry which is preliminary data.</text>
</comment>
<name>A0AAV7K989_9METZ</name>
<evidence type="ECO:0000256" key="9">
    <source>
        <dbReference type="ARBA" id="ARBA00023125"/>
    </source>
</evidence>
<dbReference type="FunFam" id="3.40.50.300:FF:000199">
    <property type="entry name" value="Origin recognition complex subunit 1"/>
    <property type="match status" value="1"/>
</dbReference>
<keyword evidence="6 11" id="KW-0547">Nucleotide-binding</keyword>
<protein>
    <recommendedName>
        <fullName evidence="3 11">Origin recognition complex subunit 1</fullName>
    </recommendedName>
</protein>
<feature type="domain" description="AAA+ ATPase" evidence="13">
    <location>
        <begin position="153"/>
        <end position="306"/>
    </location>
</feature>
<dbReference type="GO" id="GO:0016887">
    <property type="term" value="F:ATP hydrolysis activity"/>
    <property type="evidence" value="ECO:0007669"/>
    <property type="project" value="InterPro"/>
</dbReference>
<dbReference type="InterPro" id="IPR003959">
    <property type="entry name" value="ATPase_AAA_core"/>
</dbReference>
<dbReference type="Pfam" id="PF00004">
    <property type="entry name" value="AAA"/>
    <property type="match status" value="1"/>
</dbReference>
<dbReference type="InterPro" id="IPR050311">
    <property type="entry name" value="ORC1/CDC6"/>
</dbReference>
<dbReference type="Gene3D" id="3.40.50.300">
    <property type="entry name" value="P-loop containing nucleotide triphosphate hydrolases"/>
    <property type="match status" value="1"/>
</dbReference>
<evidence type="ECO:0000256" key="3">
    <source>
        <dbReference type="ARBA" id="ARBA00019081"/>
    </source>
</evidence>
<evidence type="ECO:0000256" key="6">
    <source>
        <dbReference type="ARBA" id="ARBA00022741"/>
    </source>
</evidence>
<dbReference type="Gene3D" id="1.10.8.60">
    <property type="match status" value="1"/>
</dbReference>
<keyword evidence="7 11" id="KW-0067">ATP-binding</keyword>
<gene>
    <name evidence="14" type="ORF">LOD99_16149</name>
</gene>
<accession>A0AAV7K989</accession>
<dbReference type="InterPro" id="IPR027417">
    <property type="entry name" value="P-loop_NTPase"/>
</dbReference>
<dbReference type="GO" id="GO:0006270">
    <property type="term" value="P:DNA replication initiation"/>
    <property type="evidence" value="ECO:0007669"/>
    <property type="project" value="TreeGrafter"/>
</dbReference>
<dbReference type="GO" id="GO:0046872">
    <property type="term" value="F:metal ion binding"/>
    <property type="evidence" value="ECO:0007669"/>
    <property type="project" value="UniProtKB-KW"/>
</dbReference>
<evidence type="ECO:0000256" key="7">
    <source>
        <dbReference type="ARBA" id="ARBA00022840"/>
    </source>
</evidence>
<evidence type="ECO:0000256" key="8">
    <source>
        <dbReference type="ARBA" id="ARBA00022842"/>
    </source>
</evidence>
<dbReference type="SMART" id="SM00382">
    <property type="entry name" value="AAA"/>
    <property type="match status" value="1"/>
</dbReference>
<keyword evidence="9 11" id="KW-0238">DNA-binding</keyword>
<evidence type="ECO:0000256" key="11">
    <source>
        <dbReference type="RuleBase" id="RU365058"/>
    </source>
</evidence>
<evidence type="ECO:0000256" key="2">
    <source>
        <dbReference type="ARBA" id="ARBA00008398"/>
    </source>
</evidence>
<dbReference type="InterPro" id="IPR003593">
    <property type="entry name" value="AAA+_ATPase"/>
</dbReference>
<keyword evidence="10 11" id="KW-0539">Nucleus</keyword>
<dbReference type="Pfam" id="PF09079">
    <property type="entry name" value="WHD_Cdc6"/>
    <property type="match status" value="1"/>
</dbReference>
<dbReference type="Proteomes" id="UP001165289">
    <property type="component" value="Unassembled WGS sequence"/>
</dbReference>
<dbReference type="InterPro" id="IPR041083">
    <property type="entry name" value="AAA_lid_10"/>
</dbReference>
<evidence type="ECO:0000313" key="14">
    <source>
        <dbReference type="EMBL" id="KAI6656846.1"/>
    </source>
</evidence>
<keyword evidence="8" id="KW-0460">Magnesium</keyword>
<comment type="function">
    <text evidence="11">Component of the origin recognition complex (ORC) that binds origins of replication. DNA-binding is ATP-dependent, however specific DNA sequences that define origins of replication have not been identified so far. ORC is required to assemble the pre-replication complex necessary to initiate DNA replication.</text>
</comment>
<dbReference type="AlphaFoldDB" id="A0AAV7K989"/>
<dbReference type="Pfam" id="PF17872">
    <property type="entry name" value="AAA_lid_10"/>
    <property type="match status" value="1"/>
</dbReference>
<dbReference type="PANTHER" id="PTHR10763:SF23">
    <property type="entry name" value="ORIGIN RECOGNITION COMPLEX SUBUNIT 1"/>
    <property type="match status" value="1"/>
</dbReference>
<comment type="subunit">
    <text evidence="11">ORC is composed of six subunits.</text>
</comment>
<evidence type="ECO:0000259" key="13">
    <source>
        <dbReference type="SMART" id="SM00382"/>
    </source>
</evidence>
<dbReference type="GO" id="GO:0005524">
    <property type="term" value="F:ATP binding"/>
    <property type="evidence" value="ECO:0007669"/>
    <property type="project" value="UniProtKB-KW"/>
</dbReference>
<dbReference type="PANTHER" id="PTHR10763">
    <property type="entry name" value="CELL DIVISION CONTROL PROTEIN 6-RELATED"/>
    <property type="match status" value="1"/>
</dbReference>
<proteinExistence type="inferred from homology"/>
<sequence length="492" mass="54357">MRLRGKRFTIDELSSTSDDVTQTDPSSDSYSGSRDSSEEKLPNKPRRSTRGKPTPTRKVAPSARTRIARKSMKRLKLSPCKSPIHKHTLLTGTIDDYSSDESVSIITPKQVTSSLESARQSLRVSSIPDSLPGRESEFSNIYSFLKGKLTTKSGGCMYISGVPGTGKTATSLGVITRLQKEIGGVKKIPHFIFSHINGMQLSQPEHLYTRLALTVFGQKKRISADKCLKMLDEYFSEPKQKPVAVLLDEVDMLCVRKQTLLYNLFDWTARPGTKLTVLAIANTMDLPERAFAGRVASRIGLTRTIFQPYSFRQLQTIIQARLREIPAFDPEAVELVSRKVAAVSGDARRALDICRRATEMSHGQSNKIGITDVDKALCEMFSSLKILAVKSASITEQLFLRSVLSVVKESGLEEVHVRSVLQNLTSLAHFQGIPPPSYPEALRSLNSLVSSRLLLTKGASNAPLMLKINLNISTDDLSFALKSVPIEDLAIY</sequence>
<comment type="similarity">
    <text evidence="2 11">Belongs to the ORC1 family.</text>
</comment>
<evidence type="ECO:0000256" key="10">
    <source>
        <dbReference type="ARBA" id="ARBA00023242"/>
    </source>
</evidence>
<evidence type="ECO:0000256" key="5">
    <source>
        <dbReference type="ARBA" id="ARBA00022723"/>
    </source>
</evidence>
<dbReference type="EMBL" id="JAKMXF010000133">
    <property type="protein sequence ID" value="KAI6656846.1"/>
    <property type="molecule type" value="Genomic_DNA"/>
</dbReference>
<dbReference type="GO" id="GO:0003688">
    <property type="term" value="F:DNA replication origin binding"/>
    <property type="evidence" value="ECO:0007669"/>
    <property type="project" value="TreeGrafter"/>
</dbReference>
<feature type="compositionally biased region" description="Low complexity" evidence="12">
    <location>
        <begin position="24"/>
        <end position="34"/>
    </location>
</feature>
<dbReference type="SUPFAM" id="SSF52540">
    <property type="entry name" value="P-loop containing nucleoside triphosphate hydrolases"/>
    <property type="match status" value="1"/>
</dbReference>
<keyword evidence="4 11" id="KW-0235">DNA replication</keyword>
<evidence type="ECO:0000256" key="1">
    <source>
        <dbReference type="ARBA" id="ARBA00004123"/>
    </source>
</evidence>
<evidence type="ECO:0000256" key="4">
    <source>
        <dbReference type="ARBA" id="ARBA00022705"/>
    </source>
</evidence>
<dbReference type="GO" id="GO:0033314">
    <property type="term" value="P:mitotic DNA replication checkpoint signaling"/>
    <property type="evidence" value="ECO:0007669"/>
    <property type="project" value="TreeGrafter"/>
</dbReference>